<evidence type="ECO:0000256" key="1">
    <source>
        <dbReference type="SAM" id="MobiDB-lite"/>
    </source>
</evidence>
<feature type="domain" description="PB1" evidence="2">
    <location>
        <begin position="54"/>
        <end position="139"/>
    </location>
</feature>
<dbReference type="EMBL" id="JANAVB010021796">
    <property type="protein sequence ID" value="KAJ6825208.1"/>
    <property type="molecule type" value="Genomic_DNA"/>
</dbReference>
<reference evidence="3" key="2">
    <citation type="submission" date="2023-04" db="EMBL/GenBank/DDBJ databases">
        <authorList>
            <person name="Bruccoleri R.E."/>
            <person name="Oakeley E.J."/>
            <person name="Faust A.-M."/>
            <person name="Dessus-Babus S."/>
            <person name="Altorfer M."/>
            <person name="Burckhardt D."/>
            <person name="Oertli M."/>
            <person name="Naumann U."/>
            <person name="Petersen F."/>
            <person name="Wong J."/>
        </authorList>
    </citation>
    <scope>NUCLEOTIDE SEQUENCE</scope>
    <source>
        <strain evidence="3">GSM-AAB239-AS_SAM_17_03QT</strain>
        <tissue evidence="3">Leaf</tissue>
    </source>
</reference>
<dbReference type="SUPFAM" id="SSF54277">
    <property type="entry name" value="CAD &amp; PB1 domains"/>
    <property type="match status" value="1"/>
</dbReference>
<feature type="region of interest" description="Disordered" evidence="1">
    <location>
        <begin position="179"/>
        <end position="200"/>
    </location>
</feature>
<reference evidence="3" key="1">
    <citation type="journal article" date="2023" name="GigaByte">
        <title>Genome assembly of the bearded iris, Iris pallida Lam.</title>
        <authorList>
            <person name="Bruccoleri R.E."/>
            <person name="Oakeley E.J."/>
            <person name="Faust A.M.E."/>
            <person name="Altorfer M."/>
            <person name="Dessus-Babus S."/>
            <person name="Burckhardt D."/>
            <person name="Oertli M."/>
            <person name="Naumann U."/>
            <person name="Petersen F."/>
            <person name="Wong J."/>
        </authorList>
    </citation>
    <scope>NUCLEOTIDE SEQUENCE</scope>
    <source>
        <strain evidence="3">GSM-AAB239-AS_SAM_17_03QT</strain>
    </source>
</reference>
<evidence type="ECO:0000313" key="3">
    <source>
        <dbReference type="EMBL" id="KAJ6825208.1"/>
    </source>
</evidence>
<proteinExistence type="predicted"/>
<dbReference type="InterPro" id="IPR000270">
    <property type="entry name" value="PB1_dom"/>
</dbReference>
<sequence length="200" mass="22171">MVGTTTSTTPTTSRSSSSSSSSSCVSITSFDDVSVKSNTLKFVCSYGGKILPRYPEGKLRYIGGETRVIAVDRSLTFSDLLGKMGELCGWPGAVRLRCQMPTEDMDALVSVTSDEDLANLVEEYDLASRVKIRAFLHPSISAESKGKTVSQPAAPVHHRCFHQFSPQARFSVGRPGFGNPRYYHQHQHQHRHHQQYLVHQ</sequence>
<dbReference type="PANTHER" id="PTHR31066:SF10">
    <property type="entry name" value="OCTICOSAPEPTIDE_PHOX_BEM1P FAMILY PROTEIN"/>
    <property type="match status" value="1"/>
</dbReference>
<feature type="region of interest" description="Disordered" evidence="1">
    <location>
        <begin position="1"/>
        <end position="24"/>
    </location>
</feature>
<dbReference type="CDD" id="cd06410">
    <property type="entry name" value="PB1_UP2"/>
    <property type="match status" value="1"/>
</dbReference>
<dbReference type="PANTHER" id="PTHR31066">
    <property type="entry name" value="OS05G0427100 PROTEIN-RELATED"/>
    <property type="match status" value="1"/>
</dbReference>
<dbReference type="SMART" id="SM00666">
    <property type="entry name" value="PB1"/>
    <property type="match status" value="1"/>
</dbReference>
<dbReference type="InterPro" id="IPR053198">
    <property type="entry name" value="Gynoecium_Dev_Regulator"/>
</dbReference>
<comment type="caution">
    <text evidence="3">The sequence shown here is derived from an EMBL/GenBank/DDBJ whole genome shotgun (WGS) entry which is preliminary data.</text>
</comment>
<organism evidence="3 4">
    <name type="scientific">Iris pallida</name>
    <name type="common">Sweet iris</name>
    <dbReference type="NCBI Taxonomy" id="29817"/>
    <lineage>
        <taxon>Eukaryota</taxon>
        <taxon>Viridiplantae</taxon>
        <taxon>Streptophyta</taxon>
        <taxon>Embryophyta</taxon>
        <taxon>Tracheophyta</taxon>
        <taxon>Spermatophyta</taxon>
        <taxon>Magnoliopsida</taxon>
        <taxon>Liliopsida</taxon>
        <taxon>Asparagales</taxon>
        <taxon>Iridaceae</taxon>
        <taxon>Iridoideae</taxon>
        <taxon>Irideae</taxon>
        <taxon>Iris</taxon>
    </lineage>
</organism>
<keyword evidence="4" id="KW-1185">Reference proteome</keyword>
<dbReference type="AlphaFoldDB" id="A0AAX6GAF8"/>
<evidence type="ECO:0000259" key="2">
    <source>
        <dbReference type="SMART" id="SM00666"/>
    </source>
</evidence>
<dbReference type="Proteomes" id="UP001140949">
    <property type="component" value="Unassembled WGS sequence"/>
</dbReference>
<feature type="compositionally biased region" description="Basic residues" evidence="1">
    <location>
        <begin position="183"/>
        <end position="194"/>
    </location>
</feature>
<evidence type="ECO:0000313" key="4">
    <source>
        <dbReference type="Proteomes" id="UP001140949"/>
    </source>
</evidence>
<dbReference type="Gene3D" id="3.10.20.90">
    <property type="entry name" value="Phosphatidylinositol 3-kinase Catalytic Subunit, Chain A, domain 1"/>
    <property type="match status" value="1"/>
</dbReference>
<name>A0AAX6GAF8_IRIPA</name>
<protein>
    <recommendedName>
        <fullName evidence="2">PB1 domain-containing protein</fullName>
    </recommendedName>
</protein>
<dbReference type="Pfam" id="PF00564">
    <property type="entry name" value="PB1"/>
    <property type="match status" value="1"/>
</dbReference>
<gene>
    <name evidence="3" type="ORF">M6B38_379085</name>
</gene>
<accession>A0AAX6GAF8</accession>